<keyword evidence="3" id="KW-0479">Metal-binding</keyword>
<feature type="binding site" evidence="3">
    <location>
        <position position="89"/>
    </location>
    <ligand>
        <name>Cu cation</name>
        <dbReference type="ChEBI" id="CHEBI:23378"/>
    </ligand>
</feature>
<dbReference type="Gene3D" id="3.40.30.10">
    <property type="entry name" value="Glutaredoxin"/>
    <property type="match status" value="1"/>
</dbReference>
<protein>
    <submittedName>
        <fullName evidence="6">Protein SCO1/2</fullName>
    </submittedName>
</protein>
<keyword evidence="7" id="KW-1185">Reference proteome</keyword>
<keyword evidence="4" id="KW-1015">Disulfide bond</keyword>
<accession>A0A4R6YWS6</accession>
<evidence type="ECO:0000256" key="3">
    <source>
        <dbReference type="PIRSR" id="PIRSR603782-1"/>
    </source>
</evidence>
<feature type="disulfide bond" description="Redox-active" evidence="4">
    <location>
        <begin position="85"/>
        <end position="89"/>
    </location>
</feature>
<evidence type="ECO:0000259" key="5">
    <source>
        <dbReference type="PROSITE" id="PS51352"/>
    </source>
</evidence>
<dbReference type="Proteomes" id="UP000295293">
    <property type="component" value="Unassembled WGS sequence"/>
</dbReference>
<proteinExistence type="inferred from homology"/>
<evidence type="ECO:0000313" key="6">
    <source>
        <dbReference type="EMBL" id="TDR43245.1"/>
    </source>
</evidence>
<organism evidence="6 7">
    <name type="scientific">Tahibacter aquaticus</name>
    <dbReference type="NCBI Taxonomy" id="520092"/>
    <lineage>
        <taxon>Bacteria</taxon>
        <taxon>Pseudomonadati</taxon>
        <taxon>Pseudomonadota</taxon>
        <taxon>Gammaproteobacteria</taxon>
        <taxon>Lysobacterales</taxon>
        <taxon>Rhodanobacteraceae</taxon>
        <taxon>Tahibacter</taxon>
    </lineage>
</organism>
<dbReference type="AlphaFoldDB" id="A0A4R6YWS6"/>
<dbReference type="SUPFAM" id="SSF52833">
    <property type="entry name" value="Thioredoxin-like"/>
    <property type="match status" value="1"/>
</dbReference>
<dbReference type="EMBL" id="SNZH01000007">
    <property type="protein sequence ID" value="TDR43245.1"/>
    <property type="molecule type" value="Genomic_DNA"/>
</dbReference>
<evidence type="ECO:0000256" key="1">
    <source>
        <dbReference type="ARBA" id="ARBA00010996"/>
    </source>
</evidence>
<keyword evidence="2 3" id="KW-0186">Copper</keyword>
<dbReference type="GO" id="GO:0046872">
    <property type="term" value="F:metal ion binding"/>
    <property type="evidence" value="ECO:0007669"/>
    <property type="project" value="UniProtKB-KW"/>
</dbReference>
<sequence length="213" mass="22987">MNTRHNSGRVLPTTLILLAAFAAGLGLWLASQFYASNAPSTVALTRYPKPRALADFQLTRSDGKTLTAADFKGHWNLVFFGFTHCPDICPATLGVLKQVRATLQQAGAADQVHIHFISVDPQRDQPEVLGRYAGFYDPGFIAATGSDEELTRLSRSMGQLYTRTTPDASGNYSVDHSASIVLIDPQGQLAGLFRPPLDAAAIGTDMLTLARKP</sequence>
<dbReference type="PANTHER" id="PTHR12151:SF25">
    <property type="entry name" value="LINALOOL DEHYDRATASE_ISOMERASE DOMAIN-CONTAINING PROTEIN"/>
    <property type="match status" value="1"/>
</dbReference>
<dbReference type="InterPro" id="IPR013766">
    <property type="entry name" value="Thioredoxin_domain"/>
</dbReference>
<feature type="domain" description="Thioredoxin" evidence="5">
    <location>
        <begin position="47"/>
        <end position="212"/>
    </location>
</feature>
<dbReference type="PROSITE" id="PS51352">
    <property type="entry name" value="THIOREDOXIN_2"/>
    <property type="match status" value="1"/>
</dbReference>
<evidence type="ECO:0000313" key="7">
    <source>
        <dbReference type="Proteomes" id="UP000295293"/>
    </source>
</evidence>
<evidence type="ECO:0000256" key="4">
    <source>
        <dbReference type="PIRSR" id="PIRSR603782-2"/>
    </source>
</evidence>
<dbReference type="InterPro" id="IPR003782">
    <property type="entry name" value="SCO1/SenC"/>
</dbReference>
<dbReference type="CDD" id="cd02968">
    <property type="entry name" value="SCO"/>
    <property type="match status" value="1"/>
</dbReference>
<gene>
    <name evidence="6" type="ORF">DFR29_107258</name>
</gene>
<name>A0A4R6YWS6_9GAMM</name>
<feature type="binding site" evidence="3">
    <location>
        <position position="85"/>
    </location>
    <ligand>
        <name>Cu cation</name>
        <dbReference type="ChEBI" id="CHEBI:23378"/>
    </ligand>
</feature>
<evidence type="ECO:0000256" key="2">
    <source>
        <dbReference type="ARBA" id="ARBA00023008"/>
    </source>
</evidence>
<comment type="caution">
    <text evidence="6">The sequence shown here is derived from an EMBL/GenBank/DDBJ whole genome shotgun (WGS) entry which is preliminary data.</text>
</comment>
<dbReference type="PANTHER" id="PTHR12151">
    <property type="entry name" value="ELECTRON TRANSPORT PROTIN SCO1/SENC FAMILY MEMBER"/>
    <property type="match status" value="1"/>
</dbReference>
<feature type="binding site" evidence="3">
    <location>
        <position position="176"/>
    </location>
    <ligand>
        <name>Cu cation</name>
        <dbReference type="ChEBI" id="CHEBI:23378"/>
    </ligand>
</feature>
<dbReference type="Pfam" id="PF02630">
    <property type="entry name" value="SCO1-SenC"/>
    <property type="match status" value="1"/>
</dbReference>
<reference evidence="6 7" key="1">
    <citation type="submission" date="2019-03" db="EMBL/GenBank/DDBJ databases">
        <title>Genomic Encyclopedia of Type Strains, Phase IV (KMG-IV): sequencing the most valuable type-strain genomes for metagenomic binning, comparative biology and taxonomic classification.</title>
        <authorList>
            <person name="Goeker M."/>
        </authorList>
    </citation>
    <scope>NUCLEOTIDE SEQUENCE [LARGE SCALE GENOMIC DNA]</scope>
    <source>
        <strain evidence="6 7">DSM 21667</strain>
    </source>
</reference>
<dbReference type="RefSeq" id="WP_133819150.1">
    <property type="nucleotide sequence ID" value="NZ_SNZH01000007.1"/>
</dbReference>
<dbReference type="InterPro" id="IPR036249">
    <property type="entry name" value="Thioredoxin-like_sf"/>
</dbReference>
<dbReference type="OrthoDB" id="9790194at2"/>
<comment type="similarity">
    <text evidence="1">Belongs to the SCO1/2 family.</text>
</comment>